<evidence type="ECO:0000256" key="3">
    <source>
        <dbReference type="SAM" id="SignalP"/>
    </source>
</evidence>
<organism evidence="4 5">
    <name type="scientific">Blautia faecicola</name>
    <dbReference type="NCBI Taxonomy" id="2509240"/>
    <lineage>
        <taxon>Bacteria</taxon>
        <taxon>Bacillati</taxon>
        <taxon>Bacillota</taxon>
        <taxon>Clostridia</taxon>
        <taxon>Lachnospirales</taxon>
        <taxon>Lachnospiraceae</taxon>
        <taxon>Blautia</taxon>
    </lineage>
</organism>
<dbReference type="Pfam" id="PF19127">
    <property type="entry name" value="Choline_bind_3"/>
    <property type="match status" value="1"/>
</dbReference>
<gene>
    <name evidence="4" type="ORF">ETP43_10200</name>
</gene>
<reference evidence="4 5" key="1">
    <citation type="submission" date="2019-01" db="EMBL/GenBank/DDBJ databases">
        <title>Blautia sp. nov. KGMB01111 isolated human feces.</title>
        <authorList>
            <person name="Park J.-E."/>
            <person name="Kim J.-S."/>
            <person name="Park S.-H."/>
        </authorList>
    </citation>
    <scope>NUCLEOTIDE SEQUENCE [LARGE SCALE GENOMIC DNA]</scope>
    <source>
        <strain evidence="4 5">KGMB01111</strain>
    </source>
</reference>
<dbReference type="PROSITE" id="PS51170">
    <property type="entry name" value="CW"/>
    <property type="match status" value="2"/>
</dbReference>
<feature type="signal peptide" evidence="3">
    <location>
        <begin position="1"/>
        <end position="26"/>
    </location>
</feature>
<dbReference type="Proteomes" id="UP000290106">
    <property type="component" value="Unassembled WGS sequence"/>
</dbReference>
<dbReference type="Gene3D" id="2.10.270.10">
    <property type="entry name" value="Cholin Binding"/>
    <property type="match status" value="1"/>
</dbReference>
<dbReference type="Pfam" id="PF19085">
    <property type="entry name" value="Choline_bind_2"/>
    <property type="match status" value="1"/>
</dbReference>
<keyword evidence="1" id="KW-0677">Repeat</keyword>
<comment type="caution">
    <text evidence="4">The sequence shown here is derived from an EMBL/GenBank/DDBJ whole genome shotgun (WGS) entry which is preliminary data.</text>
</comment>
<dbReference type="AlphaFoldDB" id="A0A4Q1RLS3"/>
<proteinExistence type="predicted"/>
<dbReference type="SUPFAM" id="SSF69360">
    <property type="entry name" value="Cell wall binding repeat"/>
    <property type="match status" value="1"/>
</dbReference>
<feature type="repeat" description="Cell wall-binding" evidence="2">
    <location>
        <begin position="89"/>
        <end position="108"/>
    </location>
</feature>
<feature type="repeat" description="Cell wall-binding" evidence="2">
    <location>
        <begin position="47"/>
        <end position="66"/>
    </location>
</feature>
<keyword evidence="5" id="KW-1185">Reference proteome</keyword>
<dbReference type="InterPro" id="IPR018337">
    <property type="entry name" value="Cell_wall/Cho-bd_repeat"/>
</dbReference>
<dbReference type="EMBL" id="SDKC01000001">
    <property type="protein sequence ID" value="RXS76729.1"/>
    <property type="molecule type" value="Genomic_DNA"/>
</dbReference>
<dbReference type="OrthoDB" id="9783374at2"/>
<evidence type="ECO:0000256" key="2">
    <source>
        <dbReference type="PROSITE-ProRule" id="PRU00591"/>
    </source>
</evidence>
<keyword evidence="3" id="KW-0732">Signal</keyword>
<evidence type="ECO:0000313" key="4">
    <source>
        <dbReference type="EMBL" id="RXS76729.1"/>
    </source>
</evidence>
<evidence type="ECO:0000313" key="5">
    <source>
        <dbReference type="Proteomes" id="UP000290106"/>
    </source>
</evidence>
<evidence type="ECO:0008006" key="6">
    <source>
        <dbReference type="Google" id="ProtNLM"/>
    </source>
</evidence>
<protein>
    <recommendedName>
        <fullName evidence="6">N-acetylmuramoyl-L-alanine amidase family protein</fullName>
    </recommendedName>
</protein>
<evidence type="ECO:0000256" key="1">
    <source>
        <dbReference type="ARBA" id="ARBA00022737"/>
    </source>
</evidence>
<sequence>MLKKGLAIGMSAFLLASSLAPVSVQATSWKQNKTGWWWQEDNGSYPVSQWKVINGKWYAFDARGYMRSGWFLSKGKWYYLGAANDGSMKTGWQSVNGRWYYMNSDGAMLSNQWVGDYYVGPTGAMLTDQWIGNYYVDASGKWVPNKQQHEHVWQPVTSTVEHPAETHQELVKEAWTEEIPHEEEGHYEATVPGHWEYVQVPKEGYEEEYEKADGTTGTRFVVTKHMHTDSKWVEPKTVECNEIGYEVETPMYHEVAKELCNGCGEDITNNYNEHLESNVLDGNTNCASFHTAYIMEQYDTRNVMYPATYVVDKEAYTETVQHDAEYKTVVDKEAWTETITKNVCSECGAVQ</sequence>
<accession>A0A4Q1RLS3</accession>
<name>A0A4Q1RLS3_9FIRM</name>
<feature type="chain" id="PRO_5020518006" description="N-acetylmuramoyl-L-alanine amidase family protein" evidence="3">
    <location>
        <begin position="27"/>
        <end position="351"/>
    </location>
</feature>